<evidence type="ECO:0000313" key="4">
    <source>
        <dbReference type="EMBL" id="ASK67359.1"/>
    </source>
</evidence>
<dbReference type="OrthoDB" id="3209305at2"/>
<protein>
    <recommendedName>
        <fullName evidence="3">DUF8175 domain-containing protein</fullName>
    </recommendedName>
</protein>
<evidence type="ECO:0000256" key="1">
    <source>
        <dbReference type="SAM" id="MobiDB-lite"/>
    </source>
</evidence>
<keyword evidence="2" id="KW-0812">Transmembrane</keyword>
<gene>
    <name evidence="4" type="ORF">CFK39_16060</name>
</gene>
<accession>A0A220UGV9</accession>
<dbReference type="KEGG" id="brv:CFK39_16060"/>
<dbReference type="RefSeq" id="WP_089066585.1">
    <property type="nucleotide sequence ID" value="NZ_CP022318.1"/>
</dbReference>
<keyword evidence="4" id="KW-0614">Plasmid</keyword>
<feature type="domain" description="DUF8175" evidence="3">
    <location>
        <begin position="84"/>
        <end position="222"/>
    </location>
</feature>
<feature type="compositionally biased region" description="Polar residues" evidence="1">
    <location>
        <begin position="52"/>
        <end position="64"/>
    </location>
</feature>
<sequence>MSELRDEQRERRRLRPGPIIAVLAVLVLVLLGVVGVLGANALFGDDEPPPEGQQTSSSAPTSQKPVVRQDLHVVVGEGGSTTSDIDASVPVGYEPTCKGAVQAATNYLIGLDYTKATSGELSQDEYVALTKELTTGDHQEAAVTSTQEMLDQLGDTKSPRGSIRPDWGGFAVKECTEGQSATVQIVHAYDYWGEGEYYYGVSSTSLTWADGDWKISGTGRAEAPTALPEGPVTEPDDEVLTLVGTHTQWENYEPAS</sequence>
<dbReference type="InterPro" id="IPR058488">
    <property type="entry name" value="DUF8175"/>
</dbReference>
<geneLocation type="plasmid" evidence="4 5">
    <name>unnamed2</name>
</geneLocation>
<evidence type="ECO:0000256" key="2">
    <source>
        <dbReference type="SAM" id="Phobius"/>
    </source>
</evidence>
<feature type="region of interest" description="Disordered" evidence="1">
    <location>
        <begin position="45"/>
        <end position="67"/>
    </location>
</feature>
<feature type="transmembrane region" description="Helical" evidence="2">
    <location>
        <begin position="20"/>
        <end position="43"/>
    </location>
</feature>
<name>A0A220UGV9_9MICO</name>
<dbReference type="AlphaFoldDB" id="A0A220UGV9"/>
<keyword evidence="2" id="KW-0472">Membrane</keyword>
<reference evidence="4 5" key="1">
    <citation type="submission" date="2017-07" db="EMBL/GenBank/DDBJ databases">
        <title>Brachybacterium sp. VR2415.</title>
        <authorList>
            <person name="Tak E.J."/>
            <person name="Bae J.-W."/>
        </authorList>
    </citation>
    <scope>NUCLEOTIDE SEQUENCE [LARGE SCALE GENOMIC DNA]</scope>
    <source>
        <strain evidence="4 5">VR2415</strain>
        <plasmid evidence="4 5">unnamed2</plasmid>
    </source>
</reference>
<dbReference type="EMBL" id="CP022318">
    <property type="protein sequence ID" value="ASK67359.1"/>
    <property type="molecule type" value="Genomic_DNA"/>
</dbReference>
<keyword evidence="5" id="KW-1185">Reference proteome</keyword>
<keyword evidence="2" id="KW-1133">Transmembrane helix</keyword>
<organism evidence="4 5">
    <name type="scientific">Brachybacterium avium</name>
    <dbReference type="NCBI Taxonomy" id="2017485"/>
    <lineage>
        <taxon>Bacteria</taxon>
        <taxon>Bacillati</taxon>
        <taxon>Actinomycetota</taxon>
        <taxon>Actinomycetes</taxon>
        <taxon>Micrococcales</taxon>
        <taxon>Dermabacteraceae</taxon>
        <taxon>Brachybacterium</taxon>
    </lineage>
</organism>
<dbReference type="Pfam" id="PF26526">
    <property type="entry name" value="DUF8175"/>
    <property type="match status" value="1"/>
</dbReference>
<evidence type="ECO:0000259" key="3">
    <source>
        <dbReference type="Pfam" id="PF26526"/>
    </source>
</evidence>
<proteinExistence type="predicted"/>
<evidence type="ECO:0000313" key="5">
    <source>
        <dbReference type="Proteomes" id="UP000198398"/>
    </source>
</evidence>
<dbReference type="Proteomes" id="UP000198398">
    <property type="component" value="Plasmid unnamed2"/>
</dbReference>